<evidence type="ECO:0000259" key="9">
    <source>
        <dbReference type="Pfam" id="PF00389"/>
    </source>
</evidence>
<name>A0A2A4GU60_9STAP</name>
<dbReference type="InterPro" id="IPR006139">
    <property type="entry name" value="D-isomer_2_OHA_DH_cat_dom"/>
</dbReference>
<evidence type="ECO:0000256" key="6">
    <source>
        <dbReference type="ARBA" id="ARBA00030947"/>
    </source>
</evidence>
<dbReference type="Pfam" id="PF02826">
    <property type="entry name" value="2-Hacid_dh_C"/>
    <property type="match status" value="1"/>
</dbReference>
<dbReference type="Pfam" id="PF00389">
    <property type="entry name" value="2-Hacid_dh"/>
    <property type="match status" value="1"/>
</dbReference>
<evidence type="ECO:0000313" key="12">
    <source>
        <dbReference type="Proteomes" id="UP000218335"/>
    </source>
</evidence>
<evidence type="ECO:0000256" key="7">
    <source>
        <dbReference type="ARBA" id="ARBA00049040"/>
    </source>
</evidence>
<evidence type="ECO:0000313" key="11">
    <source>
        <dbReference type="EMBL" id="PCF53202.1"/>
    </source>
</evidence>
<keyword evidence="4 8" id="KW-0560">Oxidoreductase</keyword>
<evidence type="ECO:0000256" key="2">
    <source>
        <dbReference type="ARBA" id="ARBA00012969"/>
    </source>
</evidence>
<dbReference type="SUPFAM" id="SSF52283">
    <property type="entry name" value="Formate/glycerate dehydrogenase catalytic domain-like"/>
    <property type="match status" value="1"/>
</dbReference>
<feature type="domain" description="D-isomer specific 2-hydroxyacid dehydrogenase NAD-binding" evidence="10">
    <location>
        <begin position="116"/>
        <end position="301"/>
    </location>
</feature>
<dbReference type="SUPFAM" id="SSF51735">
    <property type="entry name" value="NAD(P)-binding Rossmann-fold domains"/>
    <property type="match status" value="1"/>
</dbReference>
<accession>A0A2A4GU60</accession>
<dbReference type="InterPro" id="IPR029752">
    <property type="entry name" value="D-isomer_DH_CS1"/>
</dbReference>
<dbReference type="EC" id="1.1.1.28" evidence="2"/>
<dbReference type="InterPro" id="IPR006140">
    <property type="entry name" value="D-isomer_DH_NAD-bd"/>
</dbReference>
<organism evidence="11 12">
    <name type="scientific">Staphylococcus delphini</name>
    <dbReference type="NCBI Taxonomy" id="53344"/>
    <lineage>
        <taxon>Bacteria</taxon>
        <taxon>Bacillati</taxon>
        <taxon>Bacillota</taxon>
        <taxon>Bacilli</taxon>
        <taxon>Bacillales</taxon>
        <taxon>Staphylococcaceae</taxon>
        <taxon>Staphylococcus</taxon>
        <taxon>Staphylococcus intermedius group</taxon>
    </lineage>
</organism>
<dbReference type="NCBIfam" id="NF006374">
    <property type="entry name" value="PRK08605.1"/>
    <property type="match status" value="1"/>
</dbReference>
<dbReference type="AlphaFoldDB" id="A0A2A4GU60"/>
<dbReference type="InterPro" id="IPR029753">
    <property type="entry name" value="D-isomer_DH_CS"/>
</dbReference>
<evidence type="ECO:0000259" key="10">
    <source>
        <dbReference type="Pfam" id="PF02826"/>
    </source>
</evidence>
<keyword evidence="5" id="KW-0520">NAD</keyword>
<comment type="catalytic activity">
    <reaction evidence="7">
        <text>(R)-lactate + NAD(+) = pyruvate + NADH + H(+)</text>
        <dbReference type="Rhea" id="RHEA:16369"/>
        <dbReference type="ChEBI" id="CHEBI:15361"/>
        <dbReference type="ChEBI" id="CHEBI:15378"/>
        <dbReference type="ChEBI" id="CHEBI:16004"/>
        <dbReference type="ChEBI" id="CHEBI:57540"/>
        <dbReference type="ChEBI" id="CHEBI:57945"/>
        <dbReference type="EC" id="1.1.1.28"/>
    </reaction>
</comment>
<reference evidence="11 12" key="1">
    <citation type="journal article" date="2017" name="PLoS ONE">
        <title>Development of a real-time PCR for detection of Staphylococcus pseudintermedius using a novel automated comparison of whole-genome sequences.</title>
        <authorList>
            <person name="Verstappen K.M."/>
            <person name="Huijbregts L."/>
            <person name="Spaninks M."/>
            <person name="Wagenaar J.A."/>
            <person name="Fluit A.C."/>
            <person name="Duim B."/>
        </authorList>
    </citation>
    <scope>NUCLEOTIDE SEQUENCE [LARGE SCALE GENOMIC DNA]</scope>
    <source>
        <strain evidence="11 12">215070706401-1</strain>
    </source>
</reference>
<evidence type="ECO:0000256" key="1">
    <source>
        <dbReference type="ARBA" id="ARBA00005854"/>
    </source>
</evidence>
<dbReference type="GeneID" id="77325642"/>
<dbReference type="PROSITE" id="PS00671">
    <property type="entry name" value="D_2_HYDROXYACID_DH_3"/>
    <property type="match status" value="1"/>
</dbReference>
<dbReference type="Proteomes" id="UP000218335">
    <property type="component" value="Unassembled WGS sequence"/>
</dbReference>
<evidence type="ECO:0000256" key="8">
    <source>
        <dbReference type="RuleBase" id="RU003719"/>
    </source>
</evidence>
<dbReference type="Gene3D" id="3.40.50.720">
    <property type="entry name" value="NAD(P)-binding Rossmann-like Domain"/>
    <property type="match status" value="2"/>
</dbReference>
<comment type="caution">
    <text evidence="11">The sequence shown here is derived from an EMBL/GenBank/DDBJ whole genome shotgun (WGS) entry which is preliminary data.</text>
</comment>
<evidence type="ECO:0000256" key="5">
    <source>
        <dbReference type="ARBA" id="ARBA00023027"/>
    </source>
</evidence>
<dbReference type="PROSITE" id="PS00065">
    <property type="entry name" value="D_2_HYDROXYACID_DH_1"/>
    <property type="match status" value="1"/>
</dbReference>
<dbReference type="GO" id="GO:0051287">
    <property type="term" value="F:NAD binding"/>
    <property type="evidence" value="ECO:0007669"/>
    <property type="project" value="InterPro"/>
</dbReference>
<dbReference type="InterPro" id="IPR036291">
    <property type="entry name" value="NAD(P)-bd_dom_sf"/>
</dbReference>
<protein>
    <recommendedName>
        <fullName evidence="3">D-lactate dehydrogenase</fullName>
        <ecNumber evidence="2">1.1.1.28</ecNumber>
    </recommendedName>
    <alternativeName>
        <fullName evidence="6">D-specific 2-hydroxyacid dehydrogenase</fullName>
    </alternativeName>
</protein>
<dbReference type="InterPro" id="IPR058205">
    <property type="entry name" value="D-LDH-like"/>
</dbReference>
<dbReference type="CDD" id="cd12186">
    <property type="entry name" value="LDH"/>
    <property type="match status" value="1"/>
</dbReference>
<sequence length="334" mass="37045">MTKILVFDVREDELPALEQWKAAHQDDVEVELIEAQLDASHLAQLADVDGISISQTTQFDSQFYKVLAENGIFHIAQRSAGYDQFDLEAANLENVKISNVPSYSPQSIAEFAVTRTLELVRHTAQIDRNMAQNDFTWNLNLQGRTVESLKIGVLGTGRIGSRAAKIFKGFGSEVLAYDIAPDEALKDVVTYVDSLETLISQVDVLTLHIPGSKENHYLINEEVLKLAKPGLLLINAARGSVVDTTALIRSLEAGHVAGVAIDTYENEGAYFRHDWGGRELEDETLKALLNHEKVLLSPHVAFYTDEAVKNLVDIPLDDVLSFIRTRHAENIVNP</sequence>
<dbReference type="PANTHER" id="PTHR43026">
    <property type="entry name" value="2-HYDROXYACID DEHYDROGENASE HOMOLOG 1-RELATED"/>
    <property type="match status" value="1"/>
</dbReference>
<dbReference type="RefSeq" id="WP_096593906.1">
    <property type="nucleotide sequence ID" value="NZ_CP094734.1"/>
</dbReference>
<gene>
    <name evidence="11" type="ORF">B5C08_12200</name>
</gene>
<dbReference type="GO" id="GO:0008720">
    <property type="term" value="F:D-lactate dehydrogenase (NAD+) activity"/>
    <property type="evidence" value="ECO:0007669"/>
    <property type="project" value="UniProtKB-EC"/>
</dbReference>
<dbReference type="EMBL" id="MWUU01000024">
    <property type="protein sequence ID" value="PCF53202.1"/>
    <property type="molecule type" value="Genomic_DNA"/>
</dbReference>
<feature type="domain" description="D-isomer specific 2-hydroxyacid dehydrogenase catalytic" evidence="9">
    <location>
        <begin position="4"/>
        <end position="333"/>
    </location>
</feature>
<dbReference type="PANTHER" id="PTHR43026:SF1">
    <property type="entry name" value="2-HYDROXYACID DEHYDROGENASE HOMOLOG 1-RELATED"/>
    <property type="match status" value="1"/>
</dbReference>
<proteinExistence type="inferred from homology"/>
<evidence type="ECO:0000256" key="3">
    <source>
        <dbReference type="ARBA" id="ARBA00014095"/>
    </source>
</evidence>
<evidence type="ECO:0000256" key="4">
    <source>
        <dbReference type="ARBA" id="ARBA00023002"/>
    </source>
</evidence>
<comment type="similarity">
    <text evidence="1 8">Belongs to the D-isomer specific 2-hydroxyacid dehydrogenase family.</text>
</comment>